<accession>A0A916UG82</accession>
<gene>
    <name evidence="3" type="ORF">GCM10010994_33550</name>
</gene>
<evidence type="ECO:0000313" key="3">
    <source>
        <dbReference type="EMBL" id="GGC72431.1"/>
    </source>
</evidence>
<evidence type="ECO:0000313" key="4">
    <source>
        <dbReference type="Proteomes" id="UP000637002"/>
    </source>
</evidence>
<name>A0A916UG82_9HYPH</name>
<dbReference type="GO" id="GO:0016757">
    <property type="term" value="F:glycosyltransferase activity"/>
    <property type="evidence" value="ECO:0007669"/>
    <property type="project" value="InterPro"/>
</dbReference>
<evidence type="ECO:0000259" key="2">
    <source>
        <dbReference type="Pfam" id="PF00534"/>
    </source>
</evidence>
<dbReference type="InterPro" id="IPR001296">
    <property type="entry name" value="Glyco_trans_1"/>
</dbReference>
<sequence>MTRCWTINGRFLTQPLTGVQRYAHEIVASLDRLIRDGHPLAQGLDVELVMPKHGNQVSLEQIAVRRAGNFGGHLWEQLVLPGQAREGLLSLCNTGPILASKQILCIHDVNTRAFPQSYSRQFRLLHRLLIPLIAKRAARVTTVSAFSAAEIVREGICPPGSVTVIPNGHEHALAWSPKHSDETRRVAGPNTIVVIGSPAPHKNVGMLLALAPRLAAAGFRLALVGGLDSRVFQAGAGPSDDVNVAALGRLSDNELAALLSSSLCLAFPSFVEGFGLPPLEAMVIGCPVVVSDRASLPELCADAAIYAPPDQPDAWIEAFKRLRADPTLRFRMAATGRARAQEFRWSVSAEAYLKEMAVADGLITAAEAASMTGSKSASLGGGAEFRATRPEARVAAARGL</sequence>
<organism evidence="3 4">
    <name type="scientific">Chelatococcus reniformis</name>
    <dbReference type="NCBI Taxonomy" id="1494448"/>
    <lineage>
        <taxon>Bacteria</taxon>
        <taxon>Pseudomonadati</taxon>
        <taxon>Pseudomonadota</taxon>
        <taxon>Alphaproteobacteria</taxon>
        <taxon>Hyphomicrobiales</taxon>
        <taxon>Chelatococcaceae</taxon>
        <taxon>Chelatococcus</taxon>
    </lineage>
</organism>
<feature type="domain" description="Glycosyl transferase family 1" evidence="2">
    <location>
        <begin position="179"/>
        <end position="338"/>
    </location>
</feature>
<keyword evidence="4" id="KW-1185">Reference proteome</keyword>
<reference evidence="3" key="2">
    <citation type="submission" date="2020-09" db="EMBL/GenBank/DDBJ databases">
        <authorList>
            <person name="Sun Q."/>
            <person name="Zhou Y."/>
        </authorList>
    </citation>
    <scope>NUCLEOTIDE SEQUENCE</scope>
    <source>
        <strain evidence="3">CGMCC 1.12919</strain>
    </source>
</reference>
<dbReference type="EMBL" id="BMGG01000006">
    <property type="protein sequence ID" value="GGC72431.1"/>
    <property type="molecule type" value="Genomic_DNA"/>
</dbReference>
<reference evidence="3" key="1">
    <citation type="journal article" date="2014" name="Int. J. Syst. Evol. Microbiol.">
        <title>Complete genome sequence of Corynebacterium casei LMG S-19264T (=DSM 44701T), isolated from a smear-ripened cheese.</title>
        <authorList>
            <consortium name="US DOE Joint Genome Institute (JGI-PGF)"/>
            <person name="Walter F."/>
            <person name="Albersmeier A."/>
            <person name="Kalinowski J."/>
            <person name="Ruckert C."/>
        </authorList>
    </citation>
    <scope>NUCLEOTIDE SEQUENCE</scope>
    <source>
        <strain evidence="3">CGMCC 1.12919</strain>
    </source>
</reference>
<dbReference type="Gene3D" id="3.40.50.2000">
    <property type="entry name" value="Glycogen Phosphorylase B"/>
    <property type="match status" value="2"/>
</dbReference>
<proteinExistence type="predicted"/>
<dbReference type="AlphaFoldDB" id="A0A916UG82"/>
<dbReference type="PANTHER" id="PTHR46401:SF2">
    <property type="entry name" value="GLYCOSYLTRANSFERASE WBBK-RELATED"/>
    <property type="match status" value="1"/>
</dbReference>
<comment type="caution">
    <text evidence="3">The sequence shown here is derived from an EMBL/GenBank/DDBJ whole genome shotgun (WGS) entry which is preliminary data.</text>
</comment>
<dbReference type="Proteomes" id="UP000637002">
    <property type="component" value="Unassembled WGS sequence"/>
</dbReference>
<dbReference type="PANTHER" id="PTHR46401">
    <property type="entry name" value="GLYCOSYLTRANSFERASE WBBK-RELATED"/>
    <property type="match status" value="1"/>
</dbReference>
<protein>
    <submittedName>
        <fullName evidence="3">Glycosyl transferase</fullName>
    </submittedName>
</protein>
<dbReference type="GO" id="GO:0009103">
    <property type="term" value="P:lipopolysaccharide biosynthetic process"/>
    <property type="evidence" value="ECO:0007669"/>
    <property type="project" value="TreeGrafter"/>
</dbReference>
<evidence type="ECO:0000256" key="1">
    <source>
        <dbReference type="ARBA" id="ARBA00022679"/>
    </source>
</evidence>
<dbReference type="SUPFAM" id="SSF53756">
    <property type="entry name" value="UDP-Glycosyltransferase/glycogen phosphorylase"/>
    <property type="match status" value="1"/>
</dbReference>
<keyword evidence="1 3" id="KW-0808">Transferase</keyword>
<dbReference type="Pfam" id="PF00534">
    <property type="entry name" value="Glycos_transf_1"/>
    <property type="match status" value="1"/>
</dbReference>
<dbReference type="RefSeq" id="WP_188610344.1">
    <property type="nucleotide sequence ID" value="NZ_BMGG01000006.1"/>
</dbReference>
<dbReference type="CDD" id="cd03809">
    <property type="entry name" value="GT4_MtfB-like"/>
    <property type="match status" value="1"/>
</dbReference>